<dbReference type="PROSITE" id="PS50835">
    <property type="entry name" value="IG_LIKE"/>
    <property type="match status" value="1"/>
</dbReference>
<evidence type="ECO:0000259" key="3">
    <source>
        <dbReference type="PROSITE" id="PS50835"/>
    </source>
</evidence>
<keyword evidence="2" id="KW-1133">Transmembrane helix</keyword>
<keyword evidence="5" id="KW-1185">Reference proteome</keyword>
<dbReference type="SMART" id="SM00409">
    <property type="entry name" value="IG"/>
    <property type="match status" value="1"/>
</dbReference>
<dbReference type="SUPFAM" id="SSF48726">
    <property type="entry name" value="Immunoglobulin"/>
    <property type="match status" value="1"/>
</dbReference>
<evidence type="ECO:0000256" key="2">
    <source>
        <dbReference type="SAM" id="Phobius"/>
    </source>
</evidence>
<keyword evidence="2" id="KW-0472">Membrane</keyword>
<comment type="caution">
    <text evidence="4">The sequence shown here is derived from an EMBL/GenBank/DDBJ whole genome shotgun (WGS) entry which is preliminary data.</text>
</comment>
<dbReference type="InterPro" id="IPR003599">
    <property type="entry name" value="Ig_sub"/>
</dbReference>
<dbReference type="Pfam" id="PF07679">
    <property type="entry name" value="I-set"/>
    <property type="match status" value="1"/>
</dbReference>
<keyword evidence="1" id="KW-0393">Immunoglobulin domain</keyword>
<evidence type="ECO:0000313" key="4">
    <source>
        <dbReference type="EMBL" id="MEQ2216118.1"/>
    </source>
</evidence>
<feature type="transmembrane region" description="Helical" evidence="2">
    <location>
        <begin position="128"/>
        <end position="149"/>
    </location>
</feature>
<name>A0ABV0S8P5_9TELE</name>
<keyword evidence="2" id="KW-0812">Transmembrane</keyword>
<dbReference type="EMBL" id="JAHRIN010069583">
    <property type="protein sequence ID" value="MEQ2216118.1"/>
    <property type="molecule type" value="Genomic_DNA"/>
</dbReference>
<proteinExistence type="predicted"/>
<feature type="non-terminal residue" evidence="4">
    <location>
        <position position="1"/>
    </location>
</feature>
<feature type="domain" description="Ig-like" evidence="3">
    <location>
        <begin position="4"/>
        <end position="94"/>
    </location>
</feature>
<reference evidence="4 5" key="1">
    <citation type="submission" date="2021-06" db="EMBL/GenBank/DDBJ databases">
        <authorList>
            <person name="Palmer J.M."/>
        </authorList>
    </citation>
    <scope>NUCLEOTIDE SEQUENCE [LARGE SCALE GENOMIC DNA]</scope>
    <source>
        <strain evidence="4 5">XC_2019</strain>
        <tissue evidence="4">Muscle</tissue>
    </source>
</reference>
<evidence type="ECO:0000313" key="5">
    <source>
        <dbReference type="Proteomes" id="UP001434883"/>
    </source>
</evidence>
<evidence type="ECO:0000256" key="1">
    <source>
        <dbReference type="ARBA" id="ARBA00023319"/>
    </source>
</evidence>
<dbReference type="Proteomes" id="UP001434883">
    <property type="component" value="Unassembled WGS sequence"/>
</dbReference>
<dbReference type="InterPro" id="IPR036179">
    <property type="entry name" value="Ig-like_dom_sf"/>
</dbReference>
<organism evidence="4 5">
    <name type="scientific">Xenoophorus captivus</name>
    <dbReference type="NCBI Taxonomy" id="1517983"/>
    <lineage>
        <taxon>Eukaryota</taxon>
        <taxon>Metazoa</taxon>
        <taxon>Chordata</taxon>
        <taxon>Craniata</taxon>
        <taxon>Vertebrata</taxon>
        <taxon>Euteleostomi</taxon>
        <taxon>Actinopterygii</taxon>
        <taxon>Neopterygii</taxon>
        <taxon>Teleostei</taxon>
        <taxon>Neoteleostei</taxon>
        <taxon>Acanthomorphata</taxon>
        <taxon>Ovalentaria</taxon>
        <taxon>Atherinomorphae</taxon>
        <taxon>Cyprinodontiformes</taxon>
        <taxon>Goodeidae</taxon>
        <taxon>Xenoophorus</taxon>
    </lineage>
</organism>
<dbReference type="InterPro" id="IPR013783">
    <property type="entry name" value="Ig-like_fold"/>
</dbReference>
<dbReference type="Gene3D" id="2.60.40.10">
    <property type="entry name" value="Immunoglobulins"/>
    <property type="match status" value="1"/>
</dbReference>
<dbReference type="InterPro" id="IPR007110">
    <property type="entry name" value="Ig-like_dom"/>
</dbReference>
<accession>A0ABV0S8P5</accession>
<sequence>VSSDTFVVTQSPDVSFHEGQTGNISCCWKGKTGRVGIKWLKNQTLVENKTVINQSTSSQNEQANSCTVLIFPNFAIRDSGRYICKVTVEIPTLTQVEGNGTTITVTARGNTTNCLSESRKGEHKLQSVILGVAVVVPLFLIALACFCTLKRKEGKKKTGKSLPQTKTKRIFYLAKKVFFPSFFISTECNKDAQYFLPY</sequence>
<gene>
    <name evidence="4" type="ORF">XENOCAPTIV_010959</name>
</gene>
<dbReference type="InterPro" id="IPR013098">
    <property type="entry name" value="Ig_I-set"/>
</dbReference>
<protein>
    <recommendedName>
        <fullName evidence="3">Ig-like domain-containing protein</fullName>
    </recommendedName>
</protein>
<dbReference type="PANTHER" id="PTHR14334">
    <property type="entry name" value="B-CELL ANTIGEN RECEPTOR COMPLEX-ASSOCIATED PROTEIN"/>
    <property type="match status" value="1"/>
</dbReference>